<comment type="caution">
    <text evidence="1">The sequence shown here is derived from an EMBL/GenBank/DDBJ whole genome shotgun (WGS) entry which is preliminary data.</text>
</comment>
<accession>A0A3M2R9R4</accession>
<dbReference type="Proteomes" id="UP000265903">
    <property type="component" value="Unassembled WGS sequence"/>
</dbReference>
<keyword evidence="2" id="KW-1185">Reference proteome</keyword>
<organism evidence="1 2">
    <name type="scientific">Marinobacter litoralis</name>
    <dbReference type="NCBI Taxonomy" id="187981"/>
    <lineage>
        <taxon>Bacteria</taxon>
        <taxon>Pseudomonadati</taxon>
        <taxon>Pseudomonadota</taxon>
        <taxon>Gammaproteobacteria</taxon>
        <taxon>Pseudomonadales</taxon>
        <taxon>Marinobacteraceae</taxon>
        <taxon>Marinobacter</taxon>
    </lineage>
</organism>
<protein>
    <submittedName>
        <fullName evidence="1">Uncharacterized protein</fullName>
    </submittedName>
</protein>
<proteinExistence type="predicted"/>
<dbReference type="EMBL" id="QMDL01000004">
    <property type="protein sequence ID" value="RMJ02030.1"/>
    <property type="molecule type" value="Genomic_DNA"/>
</dbReference>
<dbReference type="AlphaFoldDB" id="A0A3M2R9R4"/>
<reference evidence="1 2" key="1">
    <citation type="submission" date="2018-08" db="EMBL/GenBank/DDBJ databases">
        <title>Whole Genome Sequence of the Moderate Halophilic Marine Bacterium Marinobacter litoralis Sw-45.</title>
        <authorList>
            <person name="Musa H."/>
        </authorList>
    </citation>
    <scope>NUCLEOTIDE SEQUENCE [LARGE SCALE GENOMIC DNA]</scope>
    <source>
        <strain evidence="1 2">Sw-45</strain>
    </source>
</reference>
<name>A0A3M2R9R4_9GAMM</name>
<dbReference type="OrthoDB" id="6362972at2"/>
<dbReference type="RefSeq" id="WP_114335616.1">
    <property type="nucleotide sequence ID" value="NZ_QMDL01000004.1"/>
</dbReference>
<sequence>MMLINACRAKLLGFVVLFLALPGCASYYTHYAMFPGENSSGDPRQIRVSWQSADYPGWSFIRDKSTSMKVEAQCSDRVWRLYDDSHEQTGGCGAGIRACGEQRLDESVFESGPVNEVACLQVVGPESVERIADIGGKFLLSVACRPRAPEVSKGDEVVNMDYLRASTVAYTVYSRKVPRGSLNARLPEFDESVCKAD</sequence>
<gene>
    <name evidence="1" type="ORF">DOQ08_02821</name>
</gene>
<evidence type="ECO:0000313" key="1">
    <source>
        <dbReference type="EMBL" id="RMJ02030.1"/>
    </source>
</evidence>
<evidence type="ECO:0000313" key="2">
    <source>
        <dbReference type="Proteomes" id="UP000265903"/>
    </source>
</evidence>